<proteinExistence type="predicted"/>
<accession>A0AC61R5T4</accession>
<sequence length="446" mass="45131">MQRQPADFLVHRRGDGGIAMKKFGLIALLALAGCAAPATGSQTTTEQTPSNETASANSRTLSGTVEEPVVIDSEGDVTVTLEDADVDSIMIQNAKSATIVLKGDSIVRSATGGSSSEEDAKAAIYADCPLVLKGEGSLTIEGAADHGVFSKDTITIESGTYAISCANDGIKGKDGVTIQNGAINVESGDHAIASTKNKDGELGSISIEGGTLTLNAQGDGLHATGPVVVNGGTLTIDSAQEGIEGQTVAIHGGNTTITAADDGINASDPDGKDTDGMDPFSQSSSDCLIEITGGQTSVTANGDGLDSNGSLRVSGGTTFVYGPESGGDFALDFDQEGTFTGGTLVASGYAGMVETLDSEFPSLMAGLPQSAGSNVQIEQNGKSLLSFTPTHAFEVLLVYDGQFQTGDSLSVLGESVTLSQGVNTIGNVQEGPGPQGGFGNPQPPRR</sequence>
<reference evidence="1" key="1">
    <citation type="submission" date="2019-04" db="EMBL/GenBank/DDBJ databases">
        <title>Microbes associate with the intestines of laboratory mice.</title>
        <authorList>
            <person name="Navarre W."/>
            <person name="Wong E."/>
            <person name="Huang K."/>
            <person name="Tropini C."/>
            <person name="Ng K."/>
            <person name="Yu B."/>
        </authorList>
    </citation>
    <scope>NUCLEOTIDE SEQUENCE</scope>
    <source>
        <strain evidence="1">NM09_H32</strain>
    </source>
</reference>
<comment type="caution">
    <text evidence="1">The sequence shown here is derived from an EMBL/GenBank/DDBJ whole genome shotgun (WGS) entry which is preliminary data.</text>
</comment>
<dbReference type="Proteomes" id="UP000308836">
    <property type="component" value="Unassembled WGS sequence"/>
</dbReference>
<organism evidence="1 2">
    <name type="scientific">Dubosiella muris</name>
    <dbReference type="NCBI Taxonomy" id="3038133"/>
    <lineage>
        <taxon>Bacteria</taxon>
        <taxon>Bacillati</taxon>
        <taxon>Bacillota</taxon>
        <taxon>Erysipelotrichia</taxon>
        <taxon>Erysipelotrichales</taxon>
        <taxon>Erysipelotrichaceae</taxon>
        <taxon>Dubosiella</taxon>
    </lineage>
</organism>
<evidence type="ECO:0000313" key="2">
    <source>
        <dbReference type="Proteomes" id="UP000308836"/>
    </source>
</evidence>
<dbReference type="EMBL" id="SRYG01000021">
    <property type="protein sequence ID" value="TGY65201.1"/>
    <property type="molecule type" value="Genomic_DNA"/>
</dbReference>
<protein>
    <submittedName>
        <fullName evidence="1">Carbohydrate-binding domain-containing protein</fullName>
    </submittedName>
</protein>
<name>A0AC61R5T4_9FIRM</name>
<keyword evidence="2" id="KW-1185">Reference proteome</keyword>
<evidence type="ECO:0000313" key="1">
    <source>
        <dbReference type="EMBL" id="TGY65201.1"/>
    </source>
</evidence>
<gene>
    <name evidence="1" type="ORF">E5336_09865</name>
</gene>